<organism evidence="1 2">
    <name type="scientific">Parasynechococcus marenigrum (strain WH8102)</name>
    <dbReference type="NCBI Taxonomy" id="84588"/>
    <lineage>
        <taxon>Bacteria</taxon>
        <taxon>Bacillati</taxon>
        <taxon>Cyanobacteriota</taxon>
        <taxon>Cyanophyceae</taxon>
        <taxon>Synechococcales</taxon>
        <taxon>Prochlorococcaceae</taxon>
        <taxon>Parasynechococcus</taxon>
        <taxon>Parasynechococcus marenigrum</taxon>
    </lineage>
</organism>
<dbReference type="eggNOG" id="COG3754">
    <property type="taxonomic scope" value="Bacteria"/>
</dbReference>
<sequence length="420" mass="47187">MTGKTGPASLLTVMAGHFSGDAVPESTRIWVEALRQISTRLVLVFDNPAPTQIPASWQDEGCIALFEPHGEYDFGSYKRGLQWADQQGLLHASSHVLICNDSIYGPLTDLAVAIASMLQRSDEAWALTESLQLTPHLQSFFLLFGSSVLQSASIRRLFDQVQRQPHRKALIEAYELGLSKALLAEGFQLKALVPAHQRRLSLSGQPMLNPTAWPLTSVSLGLPVIKKKALIDELANEEGFAETCRLLARRNPALWQAVLQESPHWRLWCHHLSLGILLNNGDLNDLTSRLESLRDQLCCRWTLILTVAPSLWPELQDTHADAIADGQLQLVPPEEAAGDVLSALLACQQDWIVLATASFWHQPHRLAMVQRQLIREPQRNLFPGDPVVVRRQWWLRRGAHRRLLGRHQQEQLWLRPKAAT</sequence>
<dbReference type="InterPro" id="IPR007739">
    <property type="entry name" value="RgpF"/>
</dbReference>
<dbReference type="Proteomes" id="UP000001422">
    <property type="component" value="Chromosome"/>
</dbReference>
<accession>Q7U945</accession>
<dbReference type="Pfam" id="PF05045">
    <property type="entry name" value="RgpF"/>
    <property type="match status" value="1"/>
</dbReference>
<gene>
    <name evidence="1" type="ordered locus">SYNW0414</name>
</gene>
<reference evidence="1 2" key="1">
    <citation type="journal article" date="2003" name="Nature">
        <title>The genome of a motile marine Synechococcus.</title>
        <authorList>
            <person name="Palenik B."/>
            <person name="Brahamsha B."/>
            <person name="Larimer F."/>
            <person name="Land M."/>
            <person name="Hauser L."/>
            <person name="Chain P."/>
            <person name="Lamerdin J."/>
            <person name="Regala W."/>
            <person name="Allen E.A."/>
            <person name="McCarren J."/>
            <person name="Paulsen I."/>
            <person name="Dufresne A."/>
            <person name="Partensky F."/>
            <person name="Webb E."/>
            <person name="Waterbury J."/>
        </authorList>
    </citation>
    <scope>NUCLEOTIDE SEQUENCE [LARGE SCALE GENOMIC DNA]</scope>
    <source>
        <strain evidence="1 2">WH8102</strain>
    </source>
</reference>
<protein>
    <submittedName>
        <fullName evidence="1">Uncharacterized protein</fullName>
    </submittedName>
</protein>
<evidence type="ECO:0000313" key="1">
    <source>
        <dbReference type="EMBL" id="CAE06929.1"/>
    </source>
</evidence>
<dbReference type="STRING" id="84588.SYNW0414"/>
<dbReference type="KEGG" id="syw:SYNW0414"/>
<dbReference type="AlphaFoldDB" id="Q7U945"/>
<dbReference type="HOGENOM" id="CLU_653692_0_0_3"/>
<name>Q7U945_PARMW</name>
<dbReference type="EMBL" id="BX569690">
    <property type="protein sequence ID" value="CAE06929.1"/>
    <property type="molecule type" value="Genomic_DNA"/>
</dbReference>
<evidence type="ECO:0000313" key="2">
    <source>
        <dbReference type="Proteomes" id="UP000001422"/>
    </source>
</evidence>
<proteinExistence type="predicted"/>
<dbReference type="RefSeq" id="WP_011127288.1">
    <property type="nucleotide sequence ID" value="NC_005070.1"/>
</dbReference>
<keyword evidence="2" id="KW-1185">Reference proteome</keyword>